<accession>A0A1G8C2V0</accession>
<dbReference type="Pfam" id="PF07195">
    <property type="entry name" value="FliD_C"/>
    <property type="match status" value="1"/>
</dbReference>
<proteinExistence type="inferred from homology"/>
<dbReference type="OrthoDB" id="9810816at2"/>
<dbReference type="RefSeq" id="WP_090260258.1">
    <property type="nucleotide sequence ID" value="NZ_FNDS01000001.1"/>
</dbReference>
<evidence type="ECO:0000259" key="7">
    <source>
        <dbReference type="Pfam" id="PF07195"/>
    </source>
</evidence>
<keyword evidence="5" id="KW-0964">Secreted</keyword>
<dbReference type="InterPro" id="IPR010809">
    <property type="entry name" value="FliD_C"/>
</dbReference>
<sequence>MATTVSGVGSGIDITSIVTSLVSAQKSPKQNQISTQQSNANTQLSAMGTLQSALATFQSALTSLNDAKSFAGLAATSSNTSFVTAKMGTGATAGTYDINVTSLATSSKVATQYVSASTSFGAGSLKITQGNSNYNVSVSAGASLSSIRDSINSQLKSSGITANIITDSTGSRLVLSSSVTGSGSDISVAASGDSSLSALNIDGVNTKASATSGGYVSAPAANAVYSIDGLSMSSSTNTITSAISGVEFDLVAAGQAKVSVATNTDGLRTSIQSFVNAYNAMVSTTNSLTKVTTTTASDGTTKTSAAALSSDAMTRTLLNGLRNELVGSSTSGGSIKLLSQLGISTQTDGTLSIDDTKLTTALTNNFSSVQGFFTGTGGLLDRMSNSLNVYTQTNGLLDQRKGNLQDTLNTLATQLTALNTRMDKLTTTLMAKYTAMDTLVSQLNATSSSVLTTLNALNNKSSSSG</sequence>
<dbReference type="Proteomes" id="UP000199636">
    <property type="component" value="Unassembled WGS sequence"/>
</dbReference>
<dbReference type="GO" id="GO:0071973">
    <property type="term" value="P:bacterial-type flagellum-dependent cell motility"/>
    <property type="evidence" value="ECO:0007669"/>
    <property type="project" value="TreeGrafter"/>
</dbReference>
<dbReference type="AlphaFoldDB" id="A0A1G8C2V0"/>
<dbReference type="PANTHER" id="PTHR30288">
    <property type="entry name" value="FLAGELLAR CAP/ASSEMBLY PROTEIN FLID"/>
    <property type="match status" value="1"/>
</dbReference>
<dbReference type="STRING" id="428992.SAMN05216272_101364"/>
<keyword evidence="8" id="KW-0969">Cilium</keyword>
<comment type="subunit">
    <text evidence="2 5">Homopentamer.</text>
</comment>
<comment type="function">
    <text evidence="5">Required for morphogenesis and for the elongation of the flagellar filament by facilitating polymerization of the flagellin monomers at the tip of growing filament. Forms a capping structure, which prevents flagellin subunits (transported through the central channel of the flagellum) from leaking out without polymerization at the distal end.</text>
</comment>
<evidence type="ECO:0000256" key="5">
    <source>
        <dbReference type="RuleBase" id="RU362066"/>
    </source>
</evidence>
<keyword evidence="8" id="KW-0282">Flagellum</keyword>
<comment type="subcellular location">
    <subcellularLocation>
        <location evidence="5">Secreted</location>
    </subcellularLocation>
    <subcellularLocation>
        <location evidence="5">Bacterial flagellum</location>
    </subcellularLocation>
</comment>
<name>A0A1G8C2V0_9PSED</name>
<comment type="similarity">
    <text evidence="1 5">Belongs to the FliD family.</text>
</comment>
<dbReference type="PANTHER" id="PTHR30288:SF0">
    <property type="entry name" value="FLAGELLAR HOOK-ASSOCIATED PROTEIN 2"/>
    <property type="match status" value="1"/>
</dbReference>
<dbReference type="GO" id="GO:0007155">
    <property type="term" value="P:cell adhesion"/>
    <property type="evidence" value="ECO:0007669"/>
    <property type="project" value="InterPro"/>
</dbReference>
<dbReference type="Pfam" id="PF07196">
    <property type="entry name" value="Flagellin_IN"/>
    <property type="match status" value="1"/>
</dbReference>
<dbReference type="GO" id="GO:0005576">
    <property type="term" value="C:extracellular region"/>
    <property type="evidence" value="ECO:0007669"/>
    <property type="project" value="UniProtKB-SubCell"/>
</dbReference>
<evidence type="ECO:0000256" key="1">
    <source>
        <dbReference type="ARBA" id="ARBA00009764"/>
    </source>
</evidence>
<dbReference type="InterPro" id="IPR010810">
    <property type="entry name" value="Flagellin_hook_IN_motif"/>
</dbReference>
<feature type="domain" description="Flagellar hook-associated protein 2 N-terminal" evidence="6">
    <location>
        <begin position="10"/>
        <end position="106"/>
    </location>
</feature>
<evidence type="ECO:0000256" key="4">
    <source>
        <dbReference type="ARBA" id="ARBA00023143"/>
    </source>
</evidence>
<evidence type="ECO:0000313" key="8">
    <source>
        <dbReference type="EMBL" id="SDH39792.1"/>
    </source>
</evidence>
<gene>
    <name evidence="8" type="ORF">SAMN05216272_101364</name>
</gene>
<keyword evidence="8" id="KW-0966">Cell projection</keyword>
<keyword evidence="3" id="KW-0175">Coiled coil</keyword>
<dbReference type="EMBL" id="FNDS01000001">
    <property type="protein sequence ID" value="SDH39792.1"/>
    <property type="molecule type" value="Genomic_DNA"/>
</dbReference>
<keyword evidence="4 5" id="KW-0975">Bacterial flagellum</keyword>
<reference evidence="9" key="1">
    <citation type="submission" date="2016-10" db="EMBL/GenBank/DDBJ databases">
        <authorList>
            <person name="Varghese N."/>
            <person name="Submissions S."/>
        </authorList>
    </citation>
    <scope>NUCLEOTIDE SEQUENCE [LARGE SCALE GENOMIC DNA]</scope>
    <source>
        <strain evidence="9">CCM 7469</strain>
    </source>
</reference>
<protein>
    <recommendedName>
        <fullName evidence="5">Flagellar hook-associated protein 2</fullName>
        <shortName evidence="5">HAP2</shortName>
    </recommendedName>
    <alternativeName>
        <fullName evidence="5">Flagellar cap protein</fullName>
    </alternativeName>
</protein>
<evidence type="ECO:0000256" key="3">
    <source>
        <dbReference type="ARBA" id="ARBA00023054"/>
    </source>
</evidence>
<dbReference type="InterPro" id="IPR040026">
    <property type="entry name" value="FliD"/>
</dbReference>
<dbReference type="GO" id="GO:0009424">
    <property type="term" value="C:bacterial-type flagellum hook"/>
    <property type="evidence" value="ECO:0007669"/>
    <property type="project" value="UniProtKB-UniRule"/>
</dbReference>
<keyword evidence="9" id="KW-1185">Reference proteome</keyword>
<evidence type="ECO:0000313" key="9">
    <source>
        <dbReference type="Proteomes" id="UP000199636"/>
    </source>
</evidence>
<evidence type="ECO:0000259" key="6">
    <source>
        <dbReference type="Pfam" id="PF02465"/>
    </source>
</evidence>
<evidence type="ECO:0000256" key="2">
    <source>
        <dbReference type="ARBA" id="ARBA00011255"/>
    </source>
</evidence>
<organism evidence="8 9">
    <name type="scientific">Pseudomonas panipatensis</name>
    <dbReference type="NCBI Taxonomy" id="428992"/>
    <lineage>
        <taxon>Bacteria</taxon>
        <taxon>Pseudomonadati</taxon>
        <taxon>Pseudomonadota</taxon>
        <taxon>Gammaproteobacteria</taxon>
        <taxon>Pseudomonadales</taxon>
        <taxon>Pseudomonadaceae</taxon>
        <taxon>Pseudomonas</taxon>
    </lineage>
</organism>
<feature type="domain" description="Flagellar hook-associated protein 2 C-terminal" evidence="7">
    <location>
        <begin position="220"/>
        <end position="445"/>
    </location>
</feature>
<dbReference type="Pfam" id="PF02465">
    <property type="entry name" value="FliD_N"/>
    <property type="match status" value="1"/>
</dbReference>
<dbReference type="GO" id="GO:0009421">
    <property type="term" value="C:bacterial-type flagellum filament cap"/>
    <property type="evidence" value="ECO:0007669"/>
    <property type="project" value="InterPro"/>
</dbReference>
<dbReference type="InterPro" id="IPR003481">
    <property type="entry name" value="FliD_N"/>
</dbReference>